<dbReference type="SMART" id="SM00448">
    <property type="entry name" value="REC"/>
    <property type="match status" value="1"/>
</dbReference>
<dbReference type="GO" id="GO:0000160">
    <property type="term" value="P:phosphorelay signal transduction system"/>
    <property type="evidence" value="ECO:0007669"/>
    <property type="project" value="InterPro"/>
</dbReference>
<dbReference type="InterPro" id="IPR010093">
    <property type="entry name" value="SinI_DNA-bd"/>
</dbReference>
<dbReference type="RefSeq" id="WP_099862591.1">
    <property type="nucleotide sequence ID" value="NZ_PEOG01000043.1"/>
</dbReference>
<dbReference type="InterPro" id="IPR009061">
    <property type="entry name" value="DNA-bd_dom_put_sf"/>
</dbReference>
<sequence length="215" mass="23455">MTAIARTPDDMQEDFSTREVAQRLGMAVRSVQLMVDRGELQAWRTPGGHRRILRASLDAWLTGRGLAPTKPAELAPADGAPQRLKALLIEDSVHYQNLVMLLAQQEFPDLDLHTANDGIGGLVMYGQLQPEILLVDILLPGIDGAALVTSLRSQPQFASSELIFVTALDEQQRSPYAFALAGLPLVHKPRLVTDLPPLLAAAVQRIQARQPQFAG</sequence>
<dbReference type="CDD" id="cd00156">
    <property type="entry name" value="REC"/>
    <property type="match status" value="1"/>
</dbReference>
<evidence type="ECO:0000313" key="4">
    <source>
        <dbReference type="Proteomes" id="UP000231501"/>
    </source>
</evidence>
<keyword evidence="3" id="KW-0238">DNA-binding</keyword>
<comment type="caution">
    <text evidence="3">The sequence shown here is derived from an EMBL/GenBank/DDBJ whole genome shotgun (WGS) entry which is preliminary data.</text>
</comment>
<dbReference type="Pfam" id="PF12728">
    <property type="entry name" value="HTH_17"/>
    <property type="match status" value="1"/>
</dbReference>
<name>A0A2G9C994_9BURK</name>
<evidence type="ECO:0000259" key="2">
    <source>
        <dbReference type="PROSITE" id="PS50110"/>
    </source>
</evidence>
<dbReference type="GO" id="GO:0003677">
    <property type="term" value="F:DNA binding"/>
    <property type="evidence" value="ECO:0007669"/>
    <property type="project" value="UniProtKB-KW"/>
</dbReference>
<dbReference type="InterPro" id="IPR011006">
    <property type="entry name" value="CheY-like_superfamily"/>
</dbReference>
<dbReference type="InterPro" id="IPR041657">
    <property type="entry name" value="HTH_17"/>
</dbReference>
<reference evidence="3 4" key="1">
    <citation type="submission" date="2017-11" db="EMBL/GenBank/DDBJ databases">
        <title>Draft genome sequence of Mitsuaria sp. HWN-4.</title>
        <authorList>
            <person name="Gundlapally S.R."/>
        </authorList>
    </citation>
    <scope>NUCLEOTIDE SEQUENCE [LARGE SCALE GENOMIC DNA]</scope>
    <source>
        <strain evidence="3 4">HWN-4</strain>
    </source>
</reference>
<dbReference type="Gene3D" id="3.40.50.2300">
    <property type="match status" value="1"/>
</dbReference>
<accession>A0A2G9C994</accession>
<dbReference type="SUPFAM" id="SSF46955">
    <property type="entry name" value="Putative DNA-binding domain"/>
    <property type="match status" value="1"/>
</dbReference>
<dbReference type="Gene3D" id="1.10.1660.10">
    <property type="match status" value="1"/>
</dbReference>
<dbReference type="Proteomes" id="UP000231501">
    <property type="component" value="Unassembled WGS sequence"/>
</dbReference>
<feature type="domain" description="Response regulatory" evidence="2">
    <location>
        <begin position="85"/>
        <end position="203"/>
    </location>
</feature>
<dbReference type="InterPro" id="IPR001789">
    <property type="entry name" value="Sig_transdc_resp-reg_receiver"/>
</dbReference>
<gene>
    <name evidence="3" type="ORF">CS062_15910</name>
</gene>
<dbReference type="SUPFAM" id="SSF52172">
    <property type="entry name" value="CheY-like"/>
    <property type="match status" value="1"/>
</dbReference>
<keyword evidence="1" id="KW-0597">Phosphoprotein</keyword>
<dbReference type="AlphaFoldDB" id="A0A2G9C994"/>
<evidence type="ECO:0000313" key="3">
    <source>
        <dbReference type="EMBL" id="PIM52204.1"/>
    </source>
</evidence>
<dbReference type="NCBIfam" id="TIGR01764">
    <property type="entry name" value="excise"/>
    <property type="match status" value="1"/>
</dbReference>
<protein>
    <submittedName>
        <fullName evidence="3">DNA-binding protein</fullName>
    </submittedName>
</protein>
<dbReference type="EMBL" id="PEOG01000043">
    <property type="protein sequence ID" value="PIM52204.1"/>
    <property type="molecule type" value="Genomic_DNA"/>
</dbReference>
<keyword evidence="4" id="KW-1185">Reference proteome</keyword>
<dbReference type="PROSITE" id="PS50110">
    <property type="entry name" value="RESPONSE_REGULATORY"/>
    <property type="match status" value="1"/>
</dbReference>
<dbReference type="Pfam" id="PF00072">
    <property type="entry name" value="Response_reg"/>
    <property type="match status" value="1"/>
</dbReference>
<organism evidence="3 4">
    <name type="scientific">Roseateles chitinivorans</name>
    <dbReference type="NCBI Taxonomy" id="2917965"/>
    <lineage>
        <taxon>Bacteria</taxon>
        <taxon>Pseudomonadati</taxon>
        <taxon>Pseudomonadota</taxon>
        <taxon>Betaproteobacteria</taxon>
        <taxon>Burkholderiales</taxon>
        <taxon>Sphaerotilaceae</taxon>
        <taxon>Roseateles</taxon>
    </lineage>
</organism>
<proteinExistence type="predicted"/>
<evidence type="ECO:0000256" key="1">
    <source>
        <dbReference type="PROSITE-ProRule" id="PRU00169"/>
    </source>
</evidence>
<feature type="modified residue" description="4-aspartylphosphate" evidence="1">
    <location>
        <position position="136"/>
    </location>
</feature>
<dbReference type="OrthoDB" id="5416564at2"/>